<evidence type="ECO:0008006" key="4">
    <source>
        <dbReference type="Google" id="ProtNLM"/>
    </source>
</evidence>
<sequence>MIALATQFVPALGRATPVESLPSTVQASAPRGAQSTEVARQLERLKLQAEESKSFGSTPASARAAWELGLIYLHGAGVRRDAALALLWFQRAARLGREPWAYAGLAWCAIDGCVGPPRVDEAKRNIALLRRQHPVRADYLAWVLASREAPAQLASNRLGQALAPGVPDLALLQQTAAACDVQANLELGIMAADEQRSAEALRFFERASSRSRAAETNLQILKNDRGAPERSTGPSPTPNADAQAALAKAQGYHRRPGTQANFAEAIHYYQLAASRGSQQARHMLELIDSRPLPDGKINIRWMEQLAYVDPLANIAPLPAQNTQMMQRDPTPLFDLMPAFWRRQLTQVER</sequence>
<organism evidence="2 3">
    <name type="scientific">Ottowia pentelensis</name>
    <dbReference type="NCBI Taxonomy" id="511108"/>
    <lineage>
        <taxon>Bacteria</taxon>
        <taxon>Pseudomonadati</taxon>
        <taxon>Pseudomonadota</taxon>
        <taxon>Betaproteobacteria</taxon>
        <taxon>Burkholderiales</taxon>
        <taxon>Comamonadaceae</taxon>
        <taxon>Ottowia</taxon>
    </lineage>
</organism>
<comment type="caution">
    <text evidence="2">The sequence shown here is derived from an EMBL/GenBank/DDBJ whole genome shotgun (WGS) entry which is preliminary data.</text>
</comment>
<dbReference type="SUPFAM" id="SSF81901">
    <property type="entry name" value="HCP-like"/>
    <property type="match status" value="1"/>
</dbReference>
<dbReference type="RefSeq" id="WP_377484301.1">
    <property type="nucleotide sequence ID" value="NZ_JBHLTN010000032.1"/>
</dbReference>
<evidence type="ECO:0000313" key="2">
    <source>
        <dbReference type="EMBL" id="MFC0593901.1"/>
    </source>
</evidence>
<keyword evidence="3" id="KW-1185">Reference proteome</keyword>
<evidence type="ECO:0000313" key="3">
    <source>
        <dbReference type="Proteomes" id="UP001589834"/>
    </source>
</evidence>
<dbReference type="InterPro" id="IPR011990">
    <property type="entry name" value="TPR-like_helical_dom_sf"/>
</dbReference>
<proteinExistence type="predicted"/>
<gene>
    <name evidence="2" type="ORF">ACFFGG_15210</name>
</gene>
<dbReference type="PANTHER" id="PTHR11102">
    <property type="entry name" value="SEL-1-LIKE PROTEIN"/>
    <property type="match status" value="1"/>
</dbReference>
<dbReference type="SMART" id="SM00671">
    <property type="entry name" value="SEL1"/>
    <property type="match status" value="3"/>
</dbReference>
<dbReference type="Pfam" id="PF08238">
    <property type="entry name" value="Sel1"/>
    <property type="match status" value="2"/>
</dbReference>
<dbReference type="InterPro" id="IPR006597">
    <property type="entry name" value="Sel1-like"/>
</dbReference>
<dbReference type="PANTHER" id="PTHR11102:SF160">
    <property type="entry name" value="ERAD-ASSOCIATED E3 UBIQUITIN-PROTEIN LIGASE COMPONENT HRD3"/>
    <property type="match status" value="1"/>
</dbReference>
<accession>A0ABV6PVM3</accession>
<dbReference type="Proteomes" id="UP001589834">
    <property type="component" value="Unassembled WGS sequence"/>
</dbReference>
<feature type="region of interest" description="Disordered" evidence="1">
    <location>
        <begin position="214"/>
        <end position="242"/>
    </location>
</feature>
<dbReference type="Gene3D" id="1.25.40.10">
    <property type="entry name" value="Tetratricopeptide repeat domain"/>
    <property type="match status" value="2"/>
</dbReference>
<protein>
    <recommendedName>
        <fullName evidence="4">Sel1 repeat family protein</fullName>
    </recommendedName>
</protein>
<dbReference type="EMBL" id="JBHLTN010000032">
    <property type="protein sequence ID" value="MFC0593901.1"/>
    <property type="molecule type" value="Genomic_DNA"/>
</dbReference>
<dbReference type="InterPro" id="IPR050767">
    <property type="entry name" value="Sel1_AlgK"/>
</dbReference>
<evidence type="ECO:0000256" key="1">
    <source>
        <dbReference type="SAM" id="MobiDB-lite"/>
    </source>
</evidence>
<reference evidence="2 3" key="1">
    <citation type="submission" date="2024-09" db="EMBL/GenBank/DDBJ databases">
        <authorList>
            <person name="Sun Q."/>
            <person name="Mori K."/>
        </authorList>
    </citation>
    <scope>NUCLEOTIDE SEQUENCE [LARGE SCALE GENOMIC DNA]</scope>
    <source>
        <strain evidence="2 3">NCAIM B.02336</strain>
    </source>
</reference>
<name>A0ABV6PVM3_9BURK</name>